<evidence type="ECO:0000313" key="2">
    <source>
        <dbReference type="Proteomes" id="UP000550609"/>
    </source>
</evidence>
<dbReference type="EMBL" id="JACIUV010000001">
    <property type="protein sequence ID" value="MBB1115712.1"/>
    <property type="molecule type" value="Genomic_DNA"/>
</dbReference>
<dbReference type="AlphaFoldDB" id="A0A7W3YU43"/>
<dbReference type="PROSITE" id="PS51257">
    <property type="entry name" value="PROKAR_LIPOPROTEIN"/>
    <property type="match status" value="1"/>
</dbReference>
<gene>
    <name evidence="1" type="ORF">H4O09_01350</name>
</gene>
<name>A0A7W3YU43_9GAMM</name>
<proteinExistence type="predicted"/>
<evidence type="ECO:0000313" key="1">
    <source>
        <dbReference type="EMBL" id="MBB1115712.1"/>
    </source>
</evidence>
<dbReference type="RefSeq" id="WP_182621141.1">
    <property type="nucleotide sequence ID" value="NZ_JACIUV010000001.1"/>
</dbReference>
<evidence type="ECO:0008006" key="3">
    <source>
        <dbReference type="Google" id="ProtNLM"/>
    </source>
</evidence>
<sequence>MTRWMARWGAAGIALGLIAGCRPETLARAPVPARVPGPVAPLLLGLELGAGKALPFCTGQDPAQPCLLRAEDSPADAGLYTLQQLPGRAVGGLHADAVALQLADGLESVSVQFEGADALQALPQLLEQQCGPAGFDSRMELEGGGHLRSMSWQCPDAVVQLNALDHPGQAQGALSLTTARGQAWFDGAAPLPGTAIALE</sequence>
<organism evidence="1 2">
    <name type="scientific">Stenotrophomonas koreensis</name>
    <dbReference type="NCBI Taxonomy" id="266128"/>
    <lineage>
        <taxon>Bacteria</taxon>
        <taxon>Pseudomonadati</taxon>
        <taxon>Pseudomonadota</taxon>
        <taxon>Gammaproteobacteria</taxon>
        <taxon>Lysobacterales</taxon>
        <taxon>Lysobacteraceae</taxon>
        <taxon>Stenotrophomonas</taxon>
    </lineage>
</organism>
<dbReference type="Proteomes" id="UP000550609">
    <property type="component" value="Unassembled WGS sequence"/>
</dbReference>
<reference evidence="1 2" key="1">
    <citation type="submission" date="2020-08" db="EMBL/GenBank/DDBJ databases">
        <title>Stenotrophomonas sp. W1S232.</title>
        <authorList>
            <person name="Deng Y."/>
        </authorList>
    </citation>
    <scope>NUCLEOTIDE SEQUENCE [LARGE SCALE GENOMIC DNA]</scope>
    <source>
        <strain evidence="1 2">W1S232</strain>
    </source>
</reference>
<accession>A0A7W3YU43</accession>
<comment type="caution">
    <text evidence="1">The sequence shown here is derived from an EMBL/GenBank/DDBJ whole genome shotgun (WGS) entry which is preliminary data.</text>
</comment>
<protein>
    <recommendedName>
        <fullName evidence="3">Lipoprotein</fullName>
    </recommendedName>
</protein>